<dbReference type="Proteomes" id="UP000592216">
    <property type="component" value="Unassembled WGS sequence"/>
</dbReference>
<sequence>MSLATHVDFNRNAETLADTTDLPTGVKLTGTGLDGLLTLVASDQALNLYVTSFDIQKAISAMAELNAIIVESIHATGIATDGEINTPDMYALSEYITENYADEWAEFHGDDEGTEETGFHLVQNDGARSTLFGENAVNTVIDGLYHLGFGTSGNALINEDGNRNVQVDDAAFWLNALLAQDMANGVFANDVAPAAIATTGTGLDALVAMIMTDERLNQRLSDADLRGGAEAANTMNTIIIEGIKSLGLANDGTITASNVTALSDWIRENYYDEFVAAHGDDEGTEETGFHLVQNDGANTRLFGENGVNTVADGIYHLVFGYSGTNLINEDGNRNANTEDVADWLNRLLADDMQALANPDVAEKVVGTTGTGLDRLVAIIVNDDGLNRNVSDSDLRGGAEAANTMNTIIIEGIETLGLGDDGKLTTSEILTLSDWIAENYYDTFVAAHGDDEGTEETGFHLVQNDGAETLLFGNNAVNAVADGIYHLVFGYNRWNQLVNEDGNGNARVETVAYWLNELLAEDLENWRAAAGTGTAVETGLDQILAIIADDPELNNRLPLTEILDGMAAAQGMNAIIIEAIKDTGVAANGTLSAGDVREISDWINENRYDQWVTLHGDDESDEETGFHLVQNDGAVTRLYGENAVNTVADGLYHLGFGYNRWGQLINEDGNANASTTDVAYWLNDLLADELADGSLVAEVNPYHVATTGTGLDAITNAVFSDDVLSRNFATSDLNVAATAADGLNSILLQAIHETGTANNGAFDANDVRLISAWIAENAQAEWDALYGSDSTASDGFGKVQREGAVETVGNENVIDSMARLIYAMGHTITWNVEIRDANGNYVGRVENAANYLNILLADELTSGALVNSELLATDASSFADALIVDIDTPMTFGNGETALLIAHDASQEVAQGAIAVTFTADTIESWNARTLVSKDFRYFEEGGHLTILVRNERVEVRLETTDTTYVLTSPAGILQAGVSTDIVVNFGENGAQLYLDGALVAENADAITTWLNNDNPIAIGESRMWAWNDGNTNHNLFDGEITSVQVYNRNLTSQEVLALDNDLPEAVAEAVDLPEGAVQTMGNGLTGTVYDVSSSFASIQKLITGISSGTLAATHTFDADTVSFAGTNTQSLTDFLSTKGTVTSGDGSAAVQTMGMHLTGYIWLDAGEHSFTVRSDDGFALAIGGAELISFSVARSIGATTGTQTYEAGLYQIDLYYYENTGGQVLELSLDGAAIETAQLYTSLEAYLSATEYDPSANEIVLTGTGLDQILDWIADDDGLQLNTLITDRAEAIEAANGMNQIIVEAIKALGAADDGTISTAEVYDIATWINENRLDQWLVLHGDDDGDEETGFHLVQNDGGQALVYGQKAINTVADGIYHLGFGYNNQRLINEDGNNNANVEDVADWLNHILAGDLADGTLVSGNDAVVEGTTGTGLDQLVEIVGTDTELDRKIAESDLIRAADAMNTMNALIVQGIQELGLANDGVITAAEVAGLSDWVQADADRLAAFVEAHGDDEGDEETGFHLVQGDGSYTRLYSQNAINTVADGVYHLPFGYANGRLINEDGAANASLNSVGEWLTNLLADDMEALANADATAVVQGTTGSGLDALVNGIGADLGLQTRITLAEINGGAASADGMNHIIVDSIKALGYANDGTLTESEIRGLSEYIAATYADGADSAWLTLHGDDENDEETGFHLVQNDGANARIFNENLVNTVADGIYHLGFGYNTSGRLINEDGNSNQTIADVADWLNTLLADDMEALANDDVVAFTGTTGTGLDQWVDLILSDIGLNQNISINEITEGAYYADQINTMIVDGIIATGIARNGSFSASDMRVLSNYISETYYGGDANSAYAIAHGDDDGTEETGFHLVQNDGASAEIYGENLVNTVLDGVYHLGFGYNTNGRLINEDGNSNQRLSDVAYWLEAALAADLTSGALVTEASANPYVTGSTGTGLDALVDLITDDDNLNANLTTTQIAEAATAADGLNTMLLEAILATDVARDGALTISDLKDISVWLQNTYAEEWANLNGSTTSGFGLAMDARTSLYDEWAVQTVMDGLYNLGFGYRSDRVLNENNNTDEKLSEMAIWLSDLLADELADGSLVGQTVTAESFDAVPVMTRTDLSVQSSSQAELRYVDATAEGSIVTSFTLDAMNDNTRYTLFSRGANGDADGFYRVYVLNGELRMDVRQGSKYAYLSSIDLGLKAGKEYTAALSYDGDTISLYLNGVKVEAENNPDIDFAAMDQDLMLGATFSTGSAGQIWPWWSFDGTISALSVYDEALSNAEMDYLNTSGSWVEALTVDNVALATDVTGEGDGLNGALYDMDSAIGSISVYRTLTDGADADLTFEAKSMEFTSASNSTLDAFVASGGEVTEGDGSDRADTFGVTLDGFVFIEAGTHTFDVYSDDGFSMSIGGEVVAEYAGLRSPETTRAEVVFTETGYYQIHIDYFENGGGQVLRVEMDDDILDEEVLFNTLPELV</sequence>
<accession>A0A850Q887</accession>
<evidence type="ECO:0000259" key="1">
    <source>
        <dbReference type="PROSITE" id="PS51820"/>
    </source>
</evidence>
<dbReference type="InterPro" id="IPR011658">
    <property type="entry name" value="PA14_dom"/>
</dbReference>
<dbReference type="InterPro" id="IPR013320">
    <property type="entry name" value="ConA-like_dom_sf"/>
</dbReference>
<proteinExistence type="predicted"/>
<gene>
    <name evidence="2" type="ORF">HJ536_13830</name>
</gene>
<dbReference type="SMART" id="SM00758">
    <property type="entry name" value="PA14"/>
    <property type="match status" value="2"/>
</dbReference>
<comment type="caution">
    <text evidence="2">The sequence shown here is derived from an EMBL/GenBank/DDBJ whole genome shotgun (WGS) entry which is preliminary data.</text>
</comment>
<dbReference type="Pfam" id="PF13385">
    <property type="entry name" value="Laminin_G_3"/>
    <property type="match status" value="2"/>
</dbReference>
<dbReference type="Pfam" id="PF07691">
    <property type="entry name" value="PA14"/>
    <property type="match status" value="1"/>
</dbReference>
<evidence type="ECO:0000313" key="2">
    <source>
        <dbReference type="EMBL" id="NVO24442.1"/>
    </source>
</evidence>
<organism evidence="2 3">
    <name type="scientific">Donghicola mangrovi</name>
    <dbReference type="NCBI Taxonomy" id="2729614"/>
    <lineage>
        <taxon>Bacteria</taxon>
        <taxon>Pseudomonadati</taxon>
        <taxon>Pseudomonadota</taxon>
        <taxon>Alphaproteobacteria</taxon>
        <taxon>Rhodobacterales</taxon>
        <taxon>Roseobacteraceae</taxon>
        <taxon>Donghicola</taxon>
    </lineage>
</organism>
<evidence type="ECO:0000313" key="3">
    <source>
        <dbReference type="Proteomes" id="UP000592216"/>
    </source>
</evidence>
<feature type="domain" description="PA14" evidence="1">
    <location>
        <begin position="2339"/>
        <end position="2478"/>
    </location>
</feature>
<dbReference type="EMBL" id="JABCJE010000006">
    <property type="protein sequence ID" value="NVO24442.1"/>
    <property type="molecule type" value="Genomic_DNA"/>
</dbReference>
<name>A0A850Q887_9RHOB</name>
<dbReference type="RefSeq" id="WP_177158177.1">
    <property type="nucleotide sequence ID" value="NZ_JABCJE010000006.1"/>
</dbReference>
<reference evidence="2 3" key="1">
    <citation type="submission" date="2020-04" db="EMBL/GenBank/DDBJ databases">
        <title>Donghicola sp., a member of the Rhodobacteraceae family isolated from mangrove forest in Thailand.</title>
        <authorList>
            <person name="Charoenyingcharoen P."/>
            <person name="Yukphan P."/>
        </authorList>
    </citation>
    <scope>NUCLEOTIDE SEQUENCE [LARGE SCALE GENOMIC DNA]</scope>
    <source>
        <strain evidence="2 3">B5-SW-15</strain>
    </source>
</reference>
<dbReference type="PROSITE" id="PS51820">
    <property type="entry name" value="PA14"/>
    <property type="match status" value="1"/>
</dbReference>
<dbReference type="InterPro" id="IPR037524">
    <property type="entry name" value="PA14/GLEYA"/>
</dbReference>
<dbReference type="Gene3D" id="2.60.120.200">
    <property type="match status" value="2"/>
</dbReference>
<dbReference type="SUPFAM" id="SSF49899">
    <property type="entry name" value="Concanavalin A-like lectins/glucanases"/>
    <property type="match status" value="2"/>
</dbReference>
<protein>
    <recommendedName>
        <fullName evidence="1">PA14 domain-containing protein</fullName>
    </recommendedName>
</protein>